<proteinExistence type="predicted"/>
<dbReference type="InParanoid" id="A0A371RKA8"/>
<evidence type="ECO:0000313" key="2">
    <source>
        <dbReference type="Proteomes" id="UP000264589"/>
    </source>
</evidence>
<keyword evidence="2" id="KW-1185">Reference proteome</keyword>
<dbReference type="EMBL" id="QUQO01000001">
    <property type="protein sequence ID" value="RFB05877.1"/>
    <property type="molecule type" value="Genomic_DNA"/>
</dbReference>
<organism evidence="1 2">
    <name type="scientific">Parvularcula marina</name>
    <dbReference type="NCBI Taxonomy" id="2292771"/>
    <lineage>
        <taxon>Bacteria</taxon>
        <taxon>Pseudomonadati</taxon>
        <taxon>Pseudomonadota</taxon>
        <taxon>Alphaproteobacteria</taxon>
        <taxon>Parvularculales</taxon>
        <taxon>Parvularculaceae</taxon>
        <taxon>Parvularcula</taxon>
    </lineage>
</organism>
<protein>
    <submittedName>
        <fullName evidence="1">Uncharacterized protein</fullName>
    </submittedName>
</protein>
<name>A0A371RKA8_9PROT</name>
<evidence type="ECO:0000313" key="1">
    <source>
        <dbReference type="EMBL" id="RFB05877.1"/>
    </source>
</evidence>
<sequence>MSEKPSDARIRIALAQFCIAQAIEVDELLAALGIEMGNVDDGALAHLAGVLDGMNVASSRIRQHGVDNWARDI</sequence>
<gene>
    <name evidence="1" type="ORF">DX908_11730</name>
</gene>
<accession>A0A371RKA8</accession>
<dbReference type="AlphaFoldDB" id="A0A371RKA8"/>
<reference evidence="1 2" key="1">
    <citation type="submission" date="2018-08" db="EMBL/GenBank/DDBJ databases">
        <title>Parvularcula sp. SM1705, isolated from surface water of the South Sea China.</title>
        <authorList>
            <person name="Sun L."/>
        </authorList>
    </citation>
    <scope>NUCLEOTIDE SEQUENCE [LARGE SCALE GENOMIC DNA]</scope>
    <source>
        <strain evidence="1 2">SM1705</strain>
    </source>
</reference>
<dbReference type="RefSeq" id="WP_116392509.1">
    <property type="nucleotide sequence ID" value="NZ_CAXQPM010000003.1"/>
</dbReference>
<comment type="caution">
    <text evidence="1">The sequence shown here is derived from an EMBL/GenBank/DDBJ whole genome shotgun (WGS) entry which is preliminary data.</text>
</comment>
<dbReference type="Proteomes" id="UP000264589">
    <property type="component" value="Unassembled WGS sequence"/>
</dbReference>
<dbReference type="OrthoDB" id="8481095at2"/>